<protein>
    <recommendedName>
        <fullName evidence="1">Reverse transcriptase Ty1/copia-type domain-containing protein</fullName>
    </recommendedName>
</protein>
<dbReference type="AlphaFoldDB" id="A0AAV5IHP3"/>
<sequence>MDEKMKALERNQTWELVDLPKDNKVVTLKWFDVKLAFLNGFLEEDVYVQQSQGYEIEGQEQKVYKLKKAPQAWYKRINAHFCSHGFRKSPSEPTLYVQTRGGDEFSLNDGEEKVDVHAYRNLIVSLLYLKNGRPNIAFAISVLSHFIVISWSSKKQAFTALSSSEVEYISLTVAACQVTWTRRILEDMKQLLVKPTTIFCDNQSTIAMTKNPIFQSQTCHIKTRHHFIRELVASGSLEVVHCNSKDQVVDIFTKPLPLDKFIHLRDLLGVFKISALRGSMLRYNAEMGLCLVVNLWFTCLQDNLQHLVY</sequence>
<keyword evidence="3" id="KW-1185">Reference proteome</keyword>
<reference evidence="2 3" key="1">
    <citation type="journal article" date="2021" name="Commun. Biol.">
        <title>The genome of Shorea leprosula (Dipterocarpaceae) highlights the ecological relevance of drought in aseasonal tropical rainforests.</title>
        <authorList>
            <person name="Ng K.K.S."/>
            <person name="Kobayashi M.J."/>
            <person name="Fawcett J.A."/>
            <person name="Hatakeyama M."/>
            <person name="Paape T."/>
            <person name="Ng C.H."/>
            <person name="Ang C.C."/>
            <person name="Tnah L.H."/>
            <person name="Lee C.T."/>
            <person name="Nishiyama T."/>
            <person name="Sese J."/>
            <person name="O'Brien M.J."/>
            <person name="Copetti D."/>
            <person name="Mohd Noor M.I."/>
            <person name="Ong R.C."/>
            <person name="Putra M."/>
            <person name="Sireger I.Z."/>
            <person name="Indrioko S."/>
            <person name="Kosugi Y."/>
            <person name="Izuno A."/>
            <person name="Isagi Y."/>
            <person name="Lee S.L."/>
            <person name="Shimizu K.K."/>
        </authorList>
    </citation>
    <scope>NUCLEOTIDE SEQUENCE [LARGE SCALE GENOMIC DNA]</scope>
    <source>
        <strain evidence="2">214</strain>
    </source>
</reference>
<gene>
    <name evidence="2" type="ORF">SLEP1_g10958</name>
</gene>
<evidence type="ECO:0000313" key="2">
    <source>
        <dbReference type="EMBL" id="GKU97879.1"/>
    </source>
</evidence>
<comment type="caution">
    <text evidence="2">The sequence shown here is derived from an EMBL/GenBank/DDBJ whole genome shotgun (WGS) entry which is preliminary data.</text>
</comment>
<dbReference type="PANTHER" id="PTHR11439">
    <property type="entry name" value="GAG-POL-RELATED RETROTRANSPOSON"/>
    <property type="match status" value="1"/>
</dbReference>
<evidence type="ECO:0000259" key="1">
    <source>
        <dbReference type="Pfam" id="PF07727"/>
    </source>
</evidence>
<proteinExistence type="predicted"/>
<dbReference type="PANTHER" id="PTHR11439:SF463">
    <property type="entry name" value="REVERSE TRANSCRIPTASE TY1_COPIA-TYPE DOMAIN-CONTAINING PROTEIN"/>
    <property type="match status" value="1"/>
</dbReference>
<dbReference type="Proteomes" id="UP001054252">
    <property type="component" value="Unassembled WGS sequence"/>
</dbReference>
<name>A0AAV5IHP3_9ROSI</name>
<organism evidence="2 3">
    <name type="scientific">Rubroshorea leprosula</name>
    <dbReference type="NCBI Taxonomy" id="152421"/>
    <lineage>
        <taxon>Eukaryota</taxon>
        <taxon>Viridiplantae</taxon>
        <taxon>Streptophyta</taxon>
        <taxon>Embryophyta</taxon>
        <taxon>Tracheophyta</taxon>
        <taxon>Spermatophyta</taxon>
        <taxon>Magnoliopsida</taxon>
        <taxon>eudicotyledons</taxon>
        <taxon>Gunneridae</taxon>
        <taxon>Pentapetalae</taxon>
        <taxon>rosids</taxon>
        <taxon>malvids</taxon>
        <taxon>Malvales</taxon>
        <taxon>Dipterocarpaceae</taxon>
        <taxon>Rubroshorea</taxon>
    </lineage>
</organism>
<feature type="domain" description="Reverse transcriptase Ty1/copia-type" evidence="1">
    <location>
        <begin position="32"/>
        <end position="103"/>
    </location>
</feature>
<dbReference type="Pfam" id="PF07727">
    <property type="entry name" value="RVT_2"/>
    <property type="match status" value="1"/>
</dbReference>
<dbReference type="EMBL" id="BPVZ01000012">
    <property type="protein sequence ID" value="GKU97879.1"/>
    <property type="molecule type" value="Genomic_DNA"/>
</dbReference>
<evidence type="ECO:0000313" key="3">
    <source>
        <dbReference type="Proteomes" id="UP001054252"/>
    </source>
</evidence>
<accession>A0AAV5IHP3</accession>
<dbReference type="InterPro" id="IPR013103">
    <property type="entry name" value="RVT_2"/>
</dbReference>
<dbReference type="CDD" id="cd09272">
    <property type="entry name" value="RNase_HI_RT_Ty1"/>
    <property type="match status" value="1"/>
</dbReference>